<evidence type="ECO:0000313" key="2">
    <source>
        <dbReference type="Proteomes" id="UP000199656"/>
    </source>
</evidence>
<dbReference type="EMBL" id="FNRL01000012">
    <property type="protein sequence ID" value="SEA65850.1"/>
    <property type="molecule type" value="Genomic_DNA"/>
</dbReference>
<gene>
    <name evidence="1" type="ORF">SAMN05660909_02860</name>
</gene>
<dbReference type="OrthoDB" id="3513522at2"/>
<organism evidence="1 2">
    <name type="scientific">Chitinophaga terrae</name>
    <name type="common">ex Kim and Jung 2007</name>
    <dbReference type="NCBI Taxonomy" id="408074"/>
    <lineage>
        <taxon>Bacteria</taxon>
        <taxon>Pseudomonadati</taxon>
        <taxon>Bacteroidota</taxon>
        <taxon>Chitinophagia</taxon>
        <taxon>Chitinophagales</taxon>
        <taxon>Chitinophagaceae</taxon>
        <taxon>Chitinophaga</taxon>
    </lineage>
</organism>
<dbReference type="STRING" id="408074.SAMN05660909_02860"/>
<dbReference type="RefSeq" id="WP_089762612.1">
    <property type="nucleotide sequence ID" value="NZ_BKAT01000019.1"/>
</dbReference>
<dbReference type="SUPFAM" id="SSF52058">
    <property type="entry name" value="L domain-like"/>
    <property type="match status" value="1"/>
</dbReference>
<evidence type="ECO:0000313" key="1">
    <source>
        <dbReference type="EMBL" id="SEA65850.1"/>
    </source>
</evidence>
<proteinExistence type="predicted"/>
<dbReference type="Proteomes" id="UP000199656">
    <property type="component" value="Unassembled WGS sequence"/>
</dbReference>
<dbReference type="InterPro" id="IPR032675">
    <property type="entry name" value="LRR_dom_sf"/>
</dbReference>
<name>A0A1H4CZX9_9BACT</name>
<dbReference type="AlphaFoldDB" id="A0A1H4CZX9"/>
<dbReference type="Gene3D" id="3.80.10.10">
    <property type="entry name" value="Ribonuclease Inhibitor"/>
    <property type="match status" value="1"/>
</dbReference>
<accession>A0A1H4CZX9</accession>
<keyword evidence="2" id="KW-1185">Reference proteome</keyword>
<evidence type="ECO:0008006" key="3">
    <source>
        <dbReference type="Google" id="ProtNLM"/>
    </source>
</evidence>
<sequence>MESTFPKIKNHLQDRNSLAWTKLCAYIDIVIKEEREIFSPAEGIGQECYQQIYTLPESIGLMKNVKHVDLYGSMLTSIPPEIGQMEALETFNSYTSDNLHWYPYEITNCTRLRSSKVSTRVLYTHLKGKRGFPDLKDNPVRYHGETVKCSICQKEMTYGHTNQRWISLWVGNNVLPLLTNLCSTQCQALLPQPPEGYVQFPHKGGPRSNYIRK</sequence>
<reference evidence="2" key="1">
    <citation type="submission" date="2016-10" db="EMBL/GenBank/DDBJ databases">
        <authorList>
            <person name="Varghese N."/>
            <person name="Submissions S."/>
        </authorList>
    </citation>
    <scope>NUCLEOTIDE SEQUENCE [LARGE SCALE GENOMIC DNA]</scope>
    <source>
        <strain evidence="2">DSM 23920</strain>
    </source>
</reference>
<protein>
    <recommendedName>
        <fullName evidence="3">Leucine-rich repeat domain-containing protein</fullName>
    </recommendedName>
</protein>